<keyword evidence="2" id="KW-0489">Methyltransferase</keyword>
<dbReference type="SUPFAM" id="SSF53335">
    <property type="entry name" value="S-adenosyl-L-methionine-dependent methyltransferases"/>
    <property type="match status" value="1"/>
</dbReference>
<reference evidence="2 3" key="1">
    <citation type="journal article" date="2016" name="Nat. Commun.">
        <title>Thousands of microbial genomes shed light on interconnected biogeochemical processes in an aquifer system.</title>
        <authorList>
            <person name="Anantharaman K."/>
            <person name="Brown C.T."/>
            <person name="Hug L.A."/>
            <person name="Sharon I."/>
            <person name="Castelle C.J."/>
            <person name="Probst A.J."/>
            <person name="Thomas B.C."/>
            <person name="Singh A."/>
            <person name="Wilkins M.J."/>
            <person name="Karaoz U."/>
            <person name="Brodie E.L."/>
            <person name="Williams K.H."/>
            <person name="Hubbard S.S."/>
            <person name="Banfield J.F."/>
        </authorList>
    </citation>
    <scope>NUCLEOTIDE SEQUENCE [LARGE SCALE GENOMIC DNA]</scope>
</reference>
<dbReference type="GO" id="GO:0008757">
    <property type="term" value="F:S-adenosylmethionine-dependent methyltransferase activity"/>
    <property type="evidence" value="ECO:0007669"/>
    <property type="project" value="InterPro"/>
</dbReference>
<dbReference type="CDD" id="cd02440">
    <property type="entry name" value="AdoMet_MTases"/>
    <property type="match status" value="1"/>
</dbReference>
<dbReference type="Proteomes" id="UP000177925">
    <property type="component" value="Unassembled WGS sequence"/>
</dbReference>
<dbReference type="AlphaFoldDB" id="A0A1F6TEK4"/>
<dbReference type="InterPro" id="IPR029063">
    <property type="entry name" value="SAM-dependent_MTases_sf"/>
</dbReference>
<name>A0A1F6TEK4_9PROT</name>
<dbReference type="STRING" id="1817758.A2150_08330"/>
<accession>A0A1F6TEK4</accession>
<evidence type="ECO:0000259" key="1">
    <source>
        <dbReference type="Pfam" id="PF08241"/>
    </source>
</evidence>
<dbReference type="Pfam" id="PF08241">
    <property type="entry name" value="Methyltransf_11"/>
    <property type="match status" value="1"/>
</dbReference>
<keyword evidence="2" id="KW-0808">Transferase</keyword>
<dbReference type="GO" id="GO:0032259">
    <property type="term" value="P:methylation"/>
    <property type="evidence" value="ECO:0007669"/>
    <property type="project" value="UniProtKB-KW"/>
</dbReference>
<dbReference type="InterPro" id="IPR013216">
    <property type="entry name" value="Methyltransf_11"/>
</dbReference>
<dbReference type="PANTHER" id="PTHR43591">
    <property type="entry name" value="METHYLTRANSFERASE"/>
    <property type="match status" value="1"/>
</dbReference>
<proteinExistence type="predicted"/>
<evidence type="ECO:0000313" key="2">
    <source>
        <dbReference type="EMBL" id="OGI43577.1"/>
    </source>
</evidence>
<sequence>MDPNDYDDWYQTPRGRWIGETEYRLLHTLLAPAPGEHLLDVGCGTGYFTRRFAHSGSKVTGIDSDPAMLAFARRHAVAKEQYLTGDARALPFPDRSFDLGLSVTALCFIPEQRQALAEILRVTRRRFAIGLLNRHSLLYLQKGRGGGRGAYRDAHWHTAAEVRILFAGLPVTNLKIQTAVLLPTAGKLARLGERWLGGRIPGGAFLVATGDVPRGAIRDATD</sequence>
<dbReference type="EMBL" id="MFSS01000046">
    <property type="protein sequence ID" value="OGI43577.1"/>
    <property type="molecule type" value="Genomic_DNA"/>
</dbReference>
<feature type="domain" description="Methyltransferase type 11" evidence="1">
    <location>
        <begin position="39"/>
        <end position="125"/>
    </location>
</feature>
<dbReference type="Gene3D" id="3.40.50.150">
    <property type="entry name" value="Vaccinia Virus protein VP39"/>
    <property type="match status" value="1"/>
</dbReference>
<protein>
    <submittedName>
        <fullName evidence="2">Methyltransferase</fullName>
    </submittedName>
</protein>
<evidence type="ECO:0000313" key="3">
    <source>
        <dbReference type="Proteomes" id="UP000177925"/>
    </source>
</evidence>
<gene>
    <name evidence="2" type="ORF">A2150_08330</name>
</gene>
<comment type="caution">
    <text evidence="2">The sequence shown here is derived from an EMBL/GenBank/DDBJ whole genome shotgun (WGS) entry which is preliminary data.</text>
</comment>
<organism evidence="2 3">
    <name type="scientific">Candidatus Muproteobacteria bacterium RBG_16_64_11</name>
    <dbReference type="NCBI Taxonomy" id="1817758"/>
    <lineage>
        <taxon>Bacteria</taxon>
        <taxon>Pseudomonadati</taxon>
        <taxon>Pseudomonadota</taxon>
        <taxon>Candidatus Muproteobacteria</taxon>
    </lineage>
</organism>